<dbReference type="PANTHER" id="PTHR28243:SF1">
    <property type="entry name" value="PYRIDOXAMINE 5'-PHOSPHATE OXIDASE ALR4036 FAMILY FMN-BINDING DOMAIN-CONTAINING PROTEIN"/>
    <property type="match status" value="1"/>
</dbReference>
<dbReference type="InterPro" id="IPR012349">
    <property type="entry name" value="Split_barrel_FMN-bd"/>
</dbReference>
<dbReference type="PANTHER" id="PTHR28243">
    <property type="entry name" value="AGL049CP"/>
    <property type="match status" value="1"/>
</dbReference>
<dbReference type="Proteomes" id="UP001642405">
    <property type="component" value="Unassembled WGS sequence"/>
</dbReference>
<evidence type="ECO:0000313" key="3">
    <source>
        <dbReference type="EMBL" id="CAK7227380.1"/>
    </source>
</evidence>
<dbReference type="InterPro" id="IPR024624">
    <property type="entry name" value="Pyridox_Oxase_Alr4036_FMN-bd"/>
</dbReference>
<dbReference type="EMBL" id="CAWUHB010000039">
    <property type="protein sequence ID" value="CAK7227380.1"/>
    <property type="molecule type" value="Genomic_DNA"/>
</dbReference>
<proteinExistence type="predicted"/>
<sequence>MLIRTPQPASVPGVLAAPAAGAAAPWRDQFVQQLSQMPMALCAVSTLHPPQPPQNRPGLPTPRVRNCVCRGLWASLPDDNTRNPAPRNPTIYESDLPVFTTDVRMDKAAELAATGGRVEAVWWASEAGTQWRVRGRAWLLGPEIETPAGEEARAAIQKHMRWIPGSPEAARWSWAREITAHFGNLSPGMRGSFRNPAPGQRRPARGTDGNTQPGEGLGKPVDNGHLDDPAARANFRVCVIVPQEVDQCDLSEGDDPRRWLYTYVGEDGDEGAVEDRAAKVRDADEIINGWAKKEVWP</sequence>
<dbReference type="Gene3D" id="2.30.110.10">
    <property type="entry name" value="Electron Transport, Fmn-binding Protein, Chain A"/>
    <property type="match status" value="1"/>
</dbReference>
<gene>
    <name evidence="3" type="ORF">SCUCBS95973_006523</name>
</gene>
<protein>
    <recommendedName>
        <fullName evidence="2">Pyridoxamine 5'-phosphate oxidase Alr4036 family FMN-binding domain-containing protein</fullName>
    </recommendedName>
</protein>
<dbReference type="Pfam" id="PF12766">
    <property type="entry name" value="Pyridox_oxase_2"/>
    <property type="match status" value="1"/>
</dbReference>
<comment type="caution">
    <text evidence="3">The sequence shown here is derived from an EMBL/GenBank/DDBJ whole genome shotgun (WGS) entry which is preliminary data.</text>
</comment>
<feature type="domain" description="Pyridoxamine 5'-phosphate oxidase Alr4036 family FMN-binding" evidence="2">
    <location>
        <begin position="24"/>
        <end position="140"/>
    </location>
</feature>
<keyword evidence="4" id="KW-1185">Reference proteome</keyword>
<accession>A0ABP0C5T0</accession>
<evidence type="ECO:0000313" key="4">
    <source>
        <dbReference type="Proteomes" id="UP001642405"/>
    </source>
</evidence>
<reference evidence="3 4" key="1">
    <citation type="submission" date="2024-01" db="EMBL/GenBank/DDBJ databases">
        <authorList>
            <person name="Allen C."/>
            <person name="Tagirdzhanova G."/>
        </authorList>
    </citation>
    <scope>NUCLEOTIDE SEQUENCE [LARGE SCALE GENOMIC DNA]</scope>
</reference>
<name>A0ABP0C5T0_9PEZI</name>
<feature type="region of interest" description="Disordered" evidence="1">
    <location>
        <begin position="185"/>
        <end position="228"/>
    </location>
</feature>
<organism evidence="3 4">
    <name type="scientific">Sporothrix curviconia</name>
    <dbReference type="NCBI Taxonomy" id="1260050"/>
    <lineage>
        <taxon>Eukaryota</taxon>
        <taxon>Fungi</taxon>
        <taxon>Dikarya</taxon>
        <taxon>Ascomycota</taxon>
        <taxon>Pezizomycotina</taxon>
        <taxon>Sordariomycetes</taxon>
        <taxon>Sordariomycetidae</taxon>
        <taxon>Ophiostomatales</taxon>
        <taxon>Ophiostomataceae</taxon>
        <taxon>Sporothrix</taxon>
    </lineage>
</organism>
<evidence type="ECO:0000256" key="1">
    <source>
        <dbReference type="SAM" id="MobiDB-lite"/>
    </source>
</evidence>
<evidence type="ECO:0000259" key="2">
    <source>
        <dbReference type="Pfam" id="PF12766"/>
    </source>
</evidence>
<dbReference type="SUPFAM" id="SSF50475">
    <property type="entry name" value="FMN-binding split barrel"/>
    <property type="match status" value="1"/>
</dbReference>